<dbReference type="Proteomes" id="UP000288012">
    <property type="component" value="Unassembled WGS sequence"/>
</dbReference>
<keyword evidence="3" id="KW-1185">Reference proteome</keyword>
<gene>
    <name evidence="2" type="ORF">EKM59_10670</name>
</gene>
<feature type="region of interest" description="Disordered" evidence="1">
    <location>
        <begin position="26"/>
        <end position="67"/>
    </location>
</feature>
<evidence type="ECO:0000313" key="3">
    <source>
        <dbReference type="Proteomes" id="UP000288012"/>
    </source>
</evidence>
<feature type="compositionally biased region" description="Polar residues" evidence="1">
    <location>
        <begin position="41"/>
        <end position="58"/>
    </location>
</feature>
<dbReference type="AlphaFoldDB" id="A0A3S0XRY5"/>
<comment type="caution">
    <text evidence="2">The sequence shown here is derived from an EMBL/GenBank/DDBJ whole genome shotgun (WGS) entry which is preliminary data.</text>
</comment>
<protein>
    <submittedName>
        <fullName evidence="2">Uncharacterized protein</fullName>
    </submittedName>
</protein>
<evidence type="ECO:0000313" key="2">
    <source>
        <dbReference type="EMBL" id="RUQ81507.1"/>
    </source>
</evidence>
<feature type="region of interest" description="Disordered" evidence="1">
    <location>
        <begin position="181"/>
        <end position="205"/>
    </location>
</feature>
<accession>A0A3S0XRY5</accession>
<reference evidence="2 3" key="1">
    <citation type="submission" date="2018-12" db="EMBL/GenBank/DDBJ databases">
        <title>Legionella sp,whole genome shotgun sequence.</title>
        <authorList>
            <person name="Wu H."/>
        </authorList>
    </citation>
    <scope>NUCLEOTIDE SEQUENCE [LARGE SCALE GENOMIC DNA]</scope>
    <source>
        <strain evidence="3">km714</strain>
    </source>
</reference>
<dbReference type="EMBL" id="RZGR01000041">
    <property type="protein sequence ID" value="RUQ81507.1"/>
    <property type="molecule type" value="Genomic_DNA"/>
</dbReference>
<evidence type="ECO:0000256" key="1">
    <source>
        <dbReference type="SAM" id="MobiDB-lite"/>
    </source>
</evidence>
<proteinExistence type="predicted"/>
<sequence length="205" mass="22759">MTKRNSNPKANRPVVENQFVFRFNQNTQQLGDARPQVQRAPRTTNPDRSSSNSQQQIGDAQLQRAARVANAVHPGANPPQQTNISPQHTIVQNFYINNHYYAAAEDSASNSSTTQQTFFGASGNSNPNLSMQQSPSVTPNTRPTIMASAESQRIKISNLVNAETVSEKALDLLTIRTLTEAFQTPPRNPEETEMDTEMLLPRQRP</sequence>
<dbReference type="RefSeq" id="WP_127111536.1">
    <property type="nucleotide sequence ID" value="NZ_RZGR01000041.1"/>
</dbReference>
<name>A0A3S0XRY5_9GAMM</name>
<organism evidence="2 3">
    <name type="scientific">Legionella septentrionalis</name>
    <dbReference type="NCBI Taxonomy" id="2498109"/>
    <lineage>
        <taxon>Bacteria</taxon>
        <taxon>Pseudomonadati</taxon>
        <taxon>Pseudomonadota</taxon>
        <taxon>Gammaproteobacteria</taxon>
        <taxon>Legionellales</taxon>
        <taxon>Legionellaceae</taxon>
        <taxon>Legionella</taxon>
    </lineage>
</organism>
<feature type="region of interest" description="Disordered" evidence="1">
    <location>
        <begin position="112"/>
        <end position="141"/>
    </location>
</feature>